<proteinExistence type="evidence at protein level"/>
<feature type="repeat" description="TNFR-Cys" evidence="1">
    <location>
        <begin position="66"/>
        <end position="107"/>
    </location>
</feature>
<dbReference type="GeneTree" id="ENSGT00730000111452"/>
<feature type="disulfide bond" evidence="1">
    <location>
        <begin position="46"/>
        <end position="64"/>
    </location>
</feature>
<reference evidence="5 6" key="3">
    <citation type="journal article" date="2006" name="Nature">
        <title>The DNA sequence and biological annotation of human chromosome 1.</title>
        <authorList>
            <person name="Gregory S.G."/>
            <person name="Barlow K.F."/>
            <person name="McLay K.E."/>
            <person name="Kaul R."/>
            <person name="Swarbreck D."/>
            <person name="Dunham A."/>
            <person name="Scott C.E."/>
            <person name="Howe K.L."/>
            <person name="Woodfine K."/>
            <person name="Spencer C.C."/>
            <person name="Jones M.C."/>
            <person name="Gillson C."/>
            <person name="Searle S."/>
            <person name="Zhou Y."/>
            <person name="Kokocinski F."/>
            <person name="McDonald L."/>
            <person name="Evans R."/>
            <person name="Phillips K."/>
            <person name="Atkinson A."/>
            <person name="Cooper R."/>
            <person name="Jones C."/>
            <person name="Hall R.E."/>
            <person name="Andrews T.D."/>
            <person name="Lloyd C."/>
            <person name="Ainscough R."/>
            <person name="Almeida J.P."/>
            <person name="Ambrose K.D."/>
            <person name="Anderson F."/>
            <person name="Andrew R.W."/>
            <person name="Ashwell R.I."/>
            <person name="Aubin K."/>
            <person name="Babbage A.K."/>
            <person name="Bagguley C.L."/>
            <person name="Bailey J."/>
            <person name="Beasley H."/>
            <person name="Bethel G."/>
            <person name="Bird C.P."/>
            <person name="Bray-Allen S."/>
            <person name="Brown J.Y."/>
            <person name="Brown A.J."/>
            <person name="Buckley D."/>
            <person name="Burton J."/>
            <person name="Bye J."/>
            <person name="Carder C."/>
            <person name="Chapman J.C."/>
            <person name="Clark S.Y."/>
            <person name="Clarke G."/>
            <person name="Clee C."/>
            <person name="Cobley V."/>
            <person name="Collier R.E."/>
            <person name="Corby N."/>
            <person name="Coville G.J."/>
            <person name="Davies J."/>
            <person name="Deadman R."/>
            <person name="Dunn M."/>
            <person name="Earthrowl M."/>
            <person name="Ellington A.G."/>
            <person name="Errington H."/>
            <person name="Frankish A."/>
            <person name="Frankland J."/>
            <person name="French L."/>
            <person name="Garner P."/>
            <person name="Garnett J."/>
            <person name="Gay L."/>
            <person name="Ghori M.R."/>
            <person name="Gibson R."/>
            <person name="Gilby L.M."/>
            <person name="Gillett W."/>
            <person name="Glithero R.J."/>
            <person name="Grafham D.V."/>
            <person name="Griffiths C."/>
            <person name="Griffiths-Jones S."/>
            <person name="Grocock R."/>
            <person name="Hammond S."/>
            <person name="Harrison E.S."/>
            <person name="Hart E."/>
            <person name="Haugen E."/>
            <person name="Heath P.D."/>
            <person name="Holmes S."/>
            <person name="Holt K."/>
            <person name="Howden P.J."/>
            <person name="Hunt A.R."/>
            <person name="Hunt S.E."/>
            <person name="Hunter G."/>
            <person name="Isherwood J."/>
            <person name="James R."/>
            <person name="Johnson C."/>
            <person name="Johnson D."/>
            <person name="Joy A."/>
            <person name="Kay M."/>
            <person name="Kershaw J.K."/>
            <person name="Kibukawa M."/>
            <person name="Kimberley A.M."/>
            <person name="King A."/>
            <person name="Knights A.J."/>
            <person name="Lad H."/>
            <person name="Laird G."/>
            <person name="Lawlor S."/>
            <person name="Leongamornlert D.A."/>
            <person name="Lloyd D.M."/>
            <person name="Loveland J."/>
            <person name="Lovell J."/>
            <person name="Lush M.J."/>
            <person name="Lyne R."/>
            <person name="Martin S."/>
            <person name="Mashreghi-Mohammadi M."/>
            <person name="Matthews L."/>
            <person name="Matthews N.S."/>
            <person name="McLaren S."/>
            <person name="Milne S."/>
            <person name="Mistry S."/>
            <person name="Moore M.J."/>
            <person name="Nickerson T."/>
            <person name="O'Dell C.N."/>
            <person name="Oliver K."/>
            <person name="Palmeiri A."/>
            <person name="Palmer S.A."/>
            <person name="Parker A."/>
            <person name="Patel D."/>
            <person name="Pearce A.V."/>
            <person name="Peck A.I."/>
            <person name="Pelan S."/>
            <person name="Phelps K."/>
            <person name="Phillimore B.J."/>
            <person name="Plumb R."/>
            <person name="Rajan J."/>
            <person name="Raymond C."/>
            <person name="Rouse G."/>
            <person name="Saenphimmachak C."/>
            <person name="Sehra H.K."/>
            <person name="Sheridan E."/>
            <person name="Shownkeen R."/>
            <person name="Sims S."/>
            <person name="Skuce C.D."/>
            <person name="Smith M."/>
            <person name="Steward C."/>
            <person name="Subramanian S."/>
            <person name="Sycamore N."/>
            <person name="Tracey A."/>
            <person name="Tromans A."/>
            <person name="Van Helmond Z."/>
            <person name="Wall M."/>
            <person name="Wallis J.M."/>
            <person name="White S."/>
            <person name="Whitehead S.L."/>
            <person name="Wilkinson J.E."/>
            <person name="Willey D.L."/>
            <person name="Williams H."/>
            <person name="Wilming L."/>
            <person name="Wray P.W."/>
            <person name="Wu Z."/>
            <person name="Coulson A."/>
            <person name="Vaudin M."/>
            <person name="Sulston J.E."/>
            <person name="Durbin R."/>
            <person name="Hubbard T."/>
            <person name="Wooster R."/>
            <person name="Dunham I."/>
            <person name="Carter N.P."/>
            <person name="McVean G."/>
            <person name="Ross M.T."/>
            <person name="Harrow J."/>
            <person name="Olson M.V."/>
            <person name="Beck S."/>
            <person name="Rogers J."/>
            <person name="Bentley D.R."/>
            <person name="Banerjee R."/>
            <person name="Bryant S.P."/>
            <person name="Burford D.C."/>
            <person name="Burrill W.D."/>
            <person name="Clegg S.M."/>
            <person name="Dhami P."/>
            <person name="Dovey O."/>
            <person name="Faulkner L.M."/>
            <person name="Gribble S.M."/>
            <person name="Langford C.F."/>
            <person name="Pandian R.D."/>
            <person name="Porter K.M."/>
            <person name="Prigmore E."/>
        </authorList>
    </citation>
    <scope>NUCLEOTIDE SEQUENCE [LARGE SCALE GENOMIC DNA]</scope>
</reference>
<dbReference type="OrthoDB" id="9950067at2759"/>
<feature type="region of interest" description="Disordered" evidence="2">
    <location>
        <begin position="231"/>
        <end position="277"/>
    </location>
</feature>
<comment type="caution">
    <text evidence="1">Lacks conserved residue(s) required for the propagation of feature annotation.</text>
</comment>
<dbReference type="SMR" id="A0A8V8TQH9"/>
<dbReference type="InterPro" id="IPR020445">
    <property type="entry name" value="TNFR_4"/>
</dbReference>
<dbReference type="GO" id="GO:0006954">
    <property type="term" value="P:inflammatory response"/>
    <property type="evidence" value="ECO:0007669"/>
    <property type="project" value="InterPro"/>
</dbReference>
<reference evidence="5 6" key="1">
    <citation type="journal article" date="2001" name="Nature">
        <title>Initial sequencing and analysis of the human genome.</title>
        <authorList>
            <consortium name="International Human Genome Sequencing Consortium"/>
            <person name="Lander E.S."/>
            <person name="Linton L.M."/>
            <person name="Birren B."/>
            <person name="Nusbaum C."/>
            <person name="Zody M.C."/>
            <person name="Baldwin J."/>
            <person name="Devon K."/>
            <person name="Dewar K."/>
            <person name="Doyle M."/>
            <person name="FitzHugh W."/>
            <person name="Funke R."/>
            <person name="Gage D."/>
            <person name="Harris K."/>
            <person name="Heaford A."/>
            <person name="Howland J."/>
            <person name="Kann L."/>
            <person name="Lehoczky J."/>
            <person name="LeVine R."/>
            <person name="McEwan P."/>
            <person name="McKernan K."/>
            <person name="Meldrim J."/>
            <person name="Mesirov J.P."/>
            <person name="Miranda C."/>
            <person name="Morris W."/>
            <person name="Naylor J."/>
            <person name="Raymond C."/>
            <person name="Rosetti M."/>
            <person name="Santos R."/>
            <person name="Sheridan A."/>
            <person name="Sougnez C."/>
            <person name="Stange-Thomann N."/>
            <person name="Stojanovic N."/>
            <person name="Subramanian A."/>
            <person name="Wyman D."/>
            <person name="Rogers J."/>
            <person name="Sulston J."/>
            <person name="Ainscough R."/>
            <person name="Beck S."/>
            <person name="Bentley D."/>
            <person name="Burton J."/>
            <person name="Clee C."/>
            <person name="Carter N."/>
            <person name="Coulson A."/>
            <person name="Deadman R."/>
            <person name="Deloukas P."/>
            <person name="Dunham A."/>
            <person name="Dunham I."/>
            <person name="Durbin R."/>
            <person name="French L."/>
            <person name="Grafham D."/>
            <person name="Gregory S."/>
            <person name="Hubbard T."/>
            <person name="Humphray S."/>
            <person name="Hunt A."/>
            <person name="Jones M."/>
            <person name="Lloyd C."/>
            <person name="McMurray A."/>
            <person name="Matthews L."/>
            <person name="Mercer S."/>
            <person name="Milne S."/>
            <person name="Mullikin J.C."/>
            <person name="Mungall A."/>
            <person name="Plumb R."/>
            <person name="Ross M."/>
            <person name="Shownkeen R."/>
            <person name="Sims S."/>
            <person name="Waterston R.H."/>
            <person name="Wilson R.K."/>
            <person name="Hillier L.W."/>
            <person name="McPherson J.D."/>
            <person name="Marra M.A."/>
            <person name="Mardis E.R."/>
            <person name="Fulton L.A."/>
            <person name="Chinwalla A.T."/>
            <person name="Pepin K.H."/>
            <person name="Gish W.R."/>
            <person name="Chissoe S.L."/>
            <person name="Wendl M.C."/>
            <person name="Delehaunty K.D."/>
            <person name="Miner T.L."/>
            <person name="Delehaunty A."/>
            <person name="Kramer J.B."/>
            <person name="Cook L.L."/>
            <person name="Fulton R.S."/>
            <person name="Johnson D.L."/>
            <person name="Minx P.J."/>
            <person name="Clifton S.W."/>
            <person name="Hawkins T."/>
            <person name="Branscomb E."/>
            <person name="Predki P."/>
            <person name="Richardson P."/>
            <person name="Wenning S."/>
            <person name="Slezak T."/>
            <person name="Doggett N."/>
            <person name="Cheng J.F."/>
            <person name="Olsen A."/>
            <person name="Lucas S."/>
            <person name="Elkin C."/>
            <person name="Uberbacher E."/>
            <person name="Frazier M."/>
            <person name="Gibbs R.A."/>
            <person name="Muzny D.M."/>
            <person name="Scherer S.E."/>
            <person name="Bouck J.B."/>
            <person name="Sodergren E.J."/>
            <person name="Worley K.C."/>
            <person name="Rives C.M."/>
            <person name="Gorrell J.H."/>
            <person name="Metzker M.L."/>
            <person name="Naylor S.L."/>
            <person name="Kucherlapati R.S."/>
            <person name="Nelson D.L."/>
            <person name="Weinstock G.M."/>
            <person name="Sakaki Y."/>
            <person name="Fujiyama A."/>
            <person name="Hattori M."/>
            <person name="Yada T."/>
            <person name="Toyoda A."/>
            <person name="Itoh T."/>
            <person name="Kawagoe C."/>
            <person name="Watanabe H."/>
            <person name="Totoki Y."/>
            <person name="Taylor T."/>
            <person name="Weissenbach J."/>
            <person name="Heilig R."/>
            <person name="Saurin W."/>
            <person name="Artiguenave F."/>
            <person name="Brottier P."/>
            <person name="Bruls T."/>
            <person name="Pelletier E."/>
            <person name="Robert C."/>
            <person name="Wincker P."/>
            <person name="Smith D.R."/>
            <person name="Doucette-Stamm L."/>
            <person name="Rubenfield M."/>
            <person name="Weinstock K."/>
            <person name="Lee H.M."/>
            <person name="Dubois J."/>
            <person name="Rosenthal A."/>
            <person name="Platzer M."/>
            <person name="Nyakatura G."/>
            <person name="Taudien S."/>
            <person name="Rump A."/>
            <person name="Yang H."/>
            <person name="Yu J."/>
            <person name="Wang J."/>
            <person name="Huang G."/>
            <person name="Gu J."/>
            <person name="Hood L."/>
            <person name="Rowen L."/>
            <person name="Madan A."/>
            <person name="Qin S."/>
            <person name="Davis R.W."/>
            <person name="Federspiel N.A."/>
            <person name="Abola A.P."/>
            <person name="Proctor M.J."/>
            <person name="Myers R.M."/>
            <person name="Schmutz J."/>
            <person name="Dickson M."/>
            <person name="Grimwood J."/>
            <person name="Cox D.R."/>
            <person name="Olson M.V."/>
            <person name="Kaul R."/>
            <person name="Raymond C."/>
            <person name="Shimizu N."/>
            <person name="Kawasaki K."/>
            <person name="Minoshima S."/>
            <person name="Evans G.A."/>
            <person name="Athanasiou M."/>
            <person name="Schultz R."/>
            <person name="Roe B.A."/>
            <person name="Chen F."/>
            <person name="Pan H."/>
            <person name="Ramser J."/>
            <person name="Lehrach H."/>
            <person name="Reinhardt R."/>
            <person name="McCombie W.R."/>
            <person name="de la Bastide M."/>
            <person name="Dedhia N."/>
            <person name="Blocker H."/>
            <person name="Hornischer K."/>
            <person name="Nordsiek G."/>
            <person name="Agarwala R."/>
            <person name="Aravind L."/>
            <person name="Bailey J.A."/>
            <person name="Bateman A."/>
            <person name="Batzoglou S."/>
            <person name="Birney E."/>
            <person name="Bork P."/>
            <person name="Brown D.G."/>
            <person name="Burge C.B."/>
            <person name="Cerutti L."/>
            <person name="Chen H.C."/>
            <person name="Church D."/>
            <person name="Clamp M."/>
            <person name="Copley R.R."/>
            <person name="Doerks T."/>
            <person name="Eddy S.R."/>
            <person name="Eichler E.E."/>
            <person name="Furey T.S."/>
            <person name="Galagan J."/>
            <person name="Gilbert J.G."/>
            <person name="Harmon C."/>
            <person name="Hayashizaki Y."/>
            <person name="Haussler D."/>
            <person name="Hermjakob H."/>
            <person name="Hokamp K."/>
            <person name="Jang W."/>
            <person name="Johnson L.S."/>
            <person name="Jones T.A."/>
            <person name="Kasif S."/>
            <person name="Kaspryzk A."/>
            <person name="Kennedy S."/>
            <person name="Kent W.J."/>
            <person name="Kitts P."/>
            <person name="Koonin E.V."/>
            <person name="Korf I."/>
            <person name="Kulp D."/>
            <person name="Lancet D."/>
            <person name="Lowe T.M."/>
            <person name="McLysaght A."/>
            <person name="Mikkelsen T."/>
            <person name="Moran J.V."/>
            <person name="Mulder N."/>
            <person name="Pollara V.J."/>
            <person name="Ponting C.P."/>
            <person name="Schuler G."/>
            <person name="Schultz J."/>
            <person name="Slater G."/>
            <person name="Smit A.F."/>
            <person name="Stupka E."/>
            <person name="Szustakowski J."/>
            <person name="Thierry-Mieg D."/>
            <person name="Thierry-Mieg J."/>
            <person name="Wagner L."/>
            <person name="Wallis J."/>
            <person name="Wheeler R."/>
            <person name="Williams A."/>
            <person name="Wolf Y.I."/>
            <person name="Wolfe K.H."/>
            <person name="Yang S.P."/>
            <person name="Yeh R.F."/>
            <person name="Collins F."/>
            <person name="Guyer M.S."/>
            <person name="Peterson J."/>
            <person name="Felsenfeld A."/>
            <person name="Wetterstrand K.A."/>
            <person name="Patrinos A."/>
            <person name="Morgan M.J."/>
            <person name="de Jong P."/>
            <person name="Catanese J.J."/>
            <person name="Osoegawa K."/>
            <person name="Shizuya H."/>
            <person name="Choi S."/>
            <person name="Chen Y.J."/>
        </authorList>
    </citation>
    <scope>NUCLEOTIDE SEQUENCE [LARGE SCALE GENOMIC DNA]</scope>
</reference>
<evidence type="ECO:0007829" key="7">
    <source>
        <dbReference type="PeptideAtlas" id="A0A8V8TQH9"/>
    </source>
</evidence>
<feature type="domain" description="TNFR-Cys" evidence="4">
    <location>
        <begin position="30"/>
        <end position="64"/>
    </location>
</feature>
<dbReference type="PANTHER" id="PTHR47881:SF1">
    <property type="entry name" value="TUMOR NECROSIS FACTOR RECEPTOR SUPERFAMILY MEMBER 4"/>
    <property type="match status" value="1"/>
</dbReference>
<dbReference type="FunFam" id="2.10.50.10:FF:000038">
    <property type="entry name" value="Tumor necrosis factor receptor superfamily member 4"/>
    <property type="match status" value="1"/>
</dbReference>
<keyword evidence="3" id="KW-0732">Signal</keyword>
<reference evidence="5" key="5">
    <citation type="submission" date="2025-09" db="UniProtKB">
        <authorList>
            <consortium name="Ensembl"/>
        </authorList>
    </citation>
    <scope>IDENTIFICATION</scope>
</reference>
<dbReference type="SMART" id="SM00208">
    <property type="entry name" value="TNFR"/>
    <property type="match status" value="2"/>
</dbReference>
<name>A0A8V8TQH9_HUMAN</name>
<keyword evidence="7" id="KW-1267">Proteomics identification</keyword>
<dbReference type="Ensembl" id="ENST00000699979.1">
    <property type="protein sequence ID" value="ENSP00000514735.1"/>
    <property type="gene ID" value="ENSG00000186827.12"/>
</dbReference>
<feature type="region of interest" description="Disordered" evidence="2">
    <location>
        <begin position="139"/>
        <end position="187"/>
    </location>
</feature>
<dbReference type="Pfam" id="PF00020">
    <property type="entry name" value="TNFR_c6"/>
    <property type="match status" value="1"/>
</dbReference>
<keyword evidence="6" id="KW-1185">Reference proteome</keyword>
<feature type="signal peptide" evidence="3">
    <location>
        <begin position="1"/>
        <end position="28"/>
    </location>
</feature>
<evidence type="ECO:0000259" key="4">
    <source>
        <dbReference type="PROSITE" id="PS50050"/>
    </source>
</evidence>
<dbReference type="PROSITE" id="PS00652">
    <property type="entry name" value="TNFR_NGFR_1"/>
    <property type="match status" value="1"/>
</dbReference>
<dbReference type="EMBL" id="AL162741">
    <property type="status" value="NOT_ANNOTATED_CDS"/>
    <property type="molecule type" value="Genomic_DNA"/>
</dbReference>
<reference evidence="5" key="4">
    <citation type="submission" date="2025-08" db="UniProtKB">
        <authorList>
            <consortium name="Ensembl"/>
        </authorList>
    </citation>
    <scope>IDENTIFICATION</scope>
</reference>
<dbReference type="PANTHER" id="PTHR47881">
    <property type="entry name" value="TUMOR NECROSIS FACTOR RECEPTOR SUBFAMILY MEMBER 4"/>
    <property type="match status" value="1"/>
</dbReference>
<evidence type="ECO:0000256" key="1">
    <source>
        <dbReference type="PROSITE-ProRule" id="PRU00206"/>
    </source>
</evidence>
<evidence type="ECO:0000256" key="3">
    <source>
        <dbReference type="SAM" id="SignalP"/>
    </source>
</evidence>
<evidence type="ECO:0000256" key="2">
    <source>
        <dbReference type="SAM" id="MobiDB-lite"/>
    </source>
</evidence>
<feature type="repeat" description="TNFR-Cys" evidence="1">
    <location>
        <begin position="30"/>
        <end position="64"/>
    </location>
</feature>
<dbReference type="InterPro" id="IPR001368">
    <property type="entry name" value="TNFR/NGFR_Cys_rich_reg"/>
</dbReference>
<protein>
    <submittedName>
        <fullName evidence="5">TNF receptor superfamily member 4</fullName>
    </submittedName>
</protein>
<evidence type="ECO:0000313" key="5">
    <source>
        <dbReference type="Ensembl" id="ENSP00000514735.1"/>
    </source>
</evidence>
<feature type="domain" description="TNFR-Cys" evidence="4">
    <location>
        <begin position="66"/>
        <end position="107"/>
    </location>
</feature>
<feature type="disulfide bond" evidence="1">
    <location>
        <begin position="43"/>
        <end position="56"/>
    </location>
</feature>
<organism evidence="5 6">
    <name type="scientific">Homo sapiens</name>
    <name type="common">Human</name>
    <dbReference type="NCBI Taxonomy" id="9606"/>
    <lineage>
        <taxon>Eukaryota</taxon>
        <taxon>Metazoa</taxon>
        <taxon>Chordata</taxon>
        <taxon>Craniata</taxon>
        <taxon>Vertebrata</taxon>
        <taxon>Euteleostomi</taxon>
        <taxon>Mammalia</taxon>
        <taxon>Eutheria</taxon>
        <taxon>Euarchontoglires</taxon>
        <taxon>Primates</taxon>
        <taxon>Haplorrhini</taxon>
        <taxon>Catarrhini</taxon>
        <taxon>Hominidae</taxon>
        <taxon>Homo</taxon>
    </lineage>
</organism>
<keyword evidence="1" id="KW-1015">Disulfide bond</keyword>
<dbReference type="AlphaFoldDB" id="A0A8V8TQH9"/>
<evidence type="ECO:0000313" key="6">
    <source>
        <dbReference type="Proteomes" id="UP000005640"/>
    </source>
</evidence>
<dbReference type="OpenTargets" id="ENSG00000186827"/>
<dbReference type="PROSITE" id="PS50050">
    <property type="entry name" value="TNFR_NGFR_2"/>
    <property type="match status" value="2"/>
</dbReference>
<feature type="chain" id="PRO_5036444600" evidence="3">
    <location>
        <begin position="29"/>
        <end position="325"/>
    </location>
</feature>
<dbReference type="GO" id="GO:0005031">
    <property type="term" value="F:tumor necrosis factor receptor activity"/>
    <property type="evidence" value="ECO:0007669"/>
    <property type="project" value="InterPro"/>
</dbReference>
<dbReference type="Gene3D" id="2.10.50.10">
    <property type="entry name" value="Tumor Necrosis Factor Receptor, subunit A, domain 2"/>
    <property type="match status" value="2"/>
</dbReference>
<sequence>MCVGARRLGRGPCAALLLLGLGLSTVTGLHCVGDTYPSNDRCCHECRPGNGMVSRCSRSQNTVCRPCGPGFYNDVVSSKPCKPCTWCNLRSGSERKQLCTATQDTVCRCRAGTQPLDSYKPGVAAPWLGSTPCSRPAIARTQSVRTGTPQPRSPRRPRAPRPGPSLSSPLKPGPEPHRDPPPGPWRSPGAVRLPPSWAWAWCWGCWAPWPSCWPCTCSGGTRGCPPMPTSPLGEAVSGPPSKRSRPTPTPPWPRSDLGPPRWTLGPARLEPGGSAGRAGQVQAACPATLLGQLCTVLGADGCLRLSAYVCHAYLLPRGTTIKTLA</sequence>
<dbReference type="SUPFAM" id="SSF57586">
    <property type="entry name" value="TNF receptor-like"/>
    <property type="match status" value="2"/>
</dbReference>
<gene>
    <name evidence="5" type="primary">TNFRSF4</name>
</gene>
<reference evidence="5 6" key="2">
    <citation type="journal article" date="2004" name="Nature">
        <title>Finishing the euchromatic sequence of the human genome.</title>
        <authorList>
            <consortium name="International Human Genome Sequencing Consortium"/>
        </authorList>
    </citation>
    <scope>NUCLEOTIDE SEQUENCE [LARGE SCALE GENOMIC DNA]</scope>
</reference>
<accession>A0A8V8TQH9</accession>
<dbReference type="HGNC" id="HGNC:11918">
    <property type="gene designation" value="TNFRSF4"/>
</dbReference>
<dbReference type="Proteomes" id="UP000005640">
    <property type="component" value="Chromosome 1"/>
</dbReference>